<protein>
    <submittedName>
        <fullName evidence="1">Uncharacterized protein</fullName>
    </submittedName>
</protein>
<dbReference type="EMBL" id="JAPYYP010000002">
    <property type="protein sequence ID" value="MDA5107095.1"/>
    <property type="molecule type" value="Genomic_DNA"/>
</dbReference>
<gene>
    <name evidence="1" type="ORF">O3V59_01855</name>
</gene>
<evidence type="ECO:0000313" key="2">
    <source>
        <dbReference type="Proteomes" id="UP001151071"/>
    </source>
</evidence>
<dbReference type="AlphaFoldDB" id="A0A9X3TMC3"/>
<dbReference type="RefSeq" id="WP_035297630.1">
    <property type="nucleotide sequence ID" value="NZ_JAPYYP010000002.1"/>
</dbReference>
<keyword evidence="2" id="KW-1185">Reference proteome</keyword>
<comment type="caution">
    <text evidence="1">The sequence shown here is derived from an EMBL/GenBank/DDBJ whole genome shotgun (WGS) entry which is preliminary data.</text>
</comment>
<name>A0A9X3TMC3_9BACL</name>
<evidence type="ECO:0000313" key="1">
    <source>
        <dbReference type="EMBL" id="MDA5107095.1"/>
    </source>
</evidence>
<dbReference type="Proteomes" id="UP001151071">
    <property type="component" value="Unassembled WGS sequence"/>
</dbReference>
<proteinExistence type="predicted"/>
<reference evidence="1" key="1">
    <citation type="submission" date="2022-12" db="EMBL/GenBank/DDBJ databases">
        <title>Draft genome sequence of the thermophilic strain Brevibacillus thermoruber HT42, isolated from Los Humeros, Puebla, Mexico, with biotechnological potential.</title>
        <authorList>
            <person name="Lara Sanchez J."/>
            <person name="Solis Palacios R."/>
            <person name="Bustos Baena A.S."/>
            <person name="Ruz Baez A.E."/>
            <person name="Espinosa Luna G."/>
            <person name="Oliart Ros R.M."/>
        </authorList>
    </citation>
    <scope>NUCLEOTIDE SEQUENCE</scope>
    <source>
        <strain evidence="1">HT42</strain>
    </source>
</reference>
<organism evidence="1 2">
    <name type="scientific">Brevibacillus thermoruber</name>
    <dbReference type="NCBI Taxonomy" id="33942"/>
    <lineage>
        <taxon>Bacteria</taxon>
        <taxon>Bacillati</taxon>
        <taxon>Bacillota</taxon>
        <taxon>Bacilli</taxon>
        <taxon>Bacillales</taxon>
        <taxon>Paenibacillaceae</taxon>
        <taxon>Brevibacillus</taxon>
    </lineage>
</organism>
<sequence>MKKKEVKRLLRENPDFEAWLMQDASRISSIRANPETAGELFRRWNDRKKGRIDFGTISQKTKRASEMLTNMTSIMEMMADYNKKQVEQEP</sequence>
<accession>A0A9X3TMC3</accession>